<dbReference type="SUPFAM" id="SSF56399">
    <property type="entry name" value="ADP-ribosylation"/>
    <property type="match status" value="1"/>
</dbReference>
<proteinExistence type="predicted"/>
<dbReference type="InterPro" id="IPR009297">
    <property type="entry name" value="DUF952"/>
</dbReference>
<reference evidence="1 3" key="1">
    <citation type="submission" date="2014-04" db="EMBL/GenBank/DDBJ databases">
        <authorList>
            <person name="Bishop-Lilly K.A."/>
            <person name="Broomall S.M."/>
            <person name="Chain P.S."/>
            <person name="Chertkov O."/>
            <person name="Coyne S.R."/>
            <person name="Daligault H.E."/>
            <person name="Davenport K.W."/>
            <person name="Erkkila T."/>
            <person name="Frey K.G."/>
            <person name="Gibbons H.S."/>
            <person name="Gu W."/>
            <person name="Jaissle J."/>
            <person name="Johnson S.L."/>
            <person name="Koroleva G.I."/>
            <person name="Ladner J.T."/>
            <person name="Lo C.-C."/>
            <person name="Minogue T.D."/>
            <person name="Munk C."/>
            <person name="Palacios G.F."/>
            <person name="Redden C.L."/>
            <person name="Rosenzweig C.N."/>
            <person name="Scholz M.B."/>
            <person name="Teshima H."/>
            <person name="Xu Y."/>
        </authorList>
    </citation>
    <scope>NUCLEOTIDE SEQUENCE [LARGE SCALE GENOMIC DNA]</scope>
    <source>
        <strain evidence="1 3">8244</strain>
    </source>
</reference>
<evidence type="ECO:0000313" key="3">
    <source>
        <dbReference type="Proteomes" id="UP000029278"/>
    </source>
</evidence>
<sequence length="118" mass="13709">MVILHCLQQTTWEEVKDRLYYGKQSIERDGFIHCSSIETFWRVAPNFKDMHEPLLLLCIDTGKVEAPIKWEDTGNYGQVYPHIYGELNLSAVINVLPFLRDGQGDFVLNEELKNYSQS</sequence>
<dbReference type="AlphaFoldDB" id="A0A090ZLM7"/>
<dbReference type="Gene3D" id="3.20.170.20">
    <property type="entry name" value="Protein of unknown function DUF952"/>
    <property type="match status" value="1"/>
</dbReference>
<dbReference type="GeneID" id="77012130"/>
<accession>A0A090ZLM7</accession>
<protein>
    <submittedName>
        <fullName evidence="2">DUF952 domain-containing protein</fullName>
    </submittedName>
</protein>
<dbReference type="PANTHER" id="PTHR34129">
    <property type="entry name" value="BLR1139 PROTEIN"/>
    <property type="match status" value="1"/>
</dbReference>
<dbReference type="STRING" id="44252.DJ90_2491"/>
<dbReference type="EMBL" id="WNZZ01000022">
    <property type="protein sequence ID" value="MUG25166.1"/>
    <property type="molecule type" value="Genomic_DNA"/>
</dbReference>
<name>A0A090ZLM7_PAEMA</name>
<evidence type="ECO:0000313" key="2">
    <source>
        <dbReference type="EMBL" id="MUG25166.1"/>
    </source>
</evidence>
<gene>
    <name evidence="1" type="ORF">DJ90_2491</name>
    <name evidence="2" type="ORF">GNQ08_22625</name>
</gene>
<dbReference type="EMBL" id="JMQA01000012">
    <property type="protein sequence ID" value="KFN11145.1"/>
    <property type="molecule type" value="Genomic_DNA"/>
</dbReference>
<evidence type="ECO:0000313" key="1">
    <source>
        <dbReference type="EMBL" id="KFN11145.1"/>
    </source>
</evidence>
<dbReference type="PANTHER" id="PTHR34129:SF1">
    <property type="entry name" value="DUF952 DOMAIN-CONTAINING PROTEIN"/>
    <property type="match status" value="1"/>
</dbReference>
<comment type="caution">
    <text evidence="1">The sequence shown here is derived from an EMBL/GenBank/DDBJ whole genome shotgun (WGS) entry which is preliminary data.</text>
</comment>
<dbReference type="RefSeq" id="WP_036620794.1">
    <property type="nucleotide sequence ID" value="NZ_BGMM01000005.1"/>
</dbReference>
<dbReference type="HOGENOM" id="CLU_129452_1_2_9"/>
<dbReference type="Proteomes" id="UP000029278">
    <property type="component" value="Unassembled WGS sequence"/>
</dbReference>
<reference evidence="2 4" key="2">
    <citation type="submission" date="2019-11" db="EMBL/GenBank/DDBJ databases">
        <title>Draft genome sequences of five Paenibacillus species of dairy origin.</title>
        <authorList>
            <person name="Olajide A.M."/>
            <person name="Chen S."/>
            <person name="Lapointe G."/>
        </authorList>
    </citation>
    <scope>NUCLEOTIDE SEQUENCE [LARGE SCALE GENOMIC DNA]</scope>
    <source>
        <strain evidence="2 4">3CT49</strain>
    </source>
</reference>
<dbReference type="Proteomes" id="UP000442469">
    <property type="component" value="Unassembled WGS sequence"/>
</dbReference>
<organism evidence="1 3">
    <name type="scientific">Paenibacillus macerans</name>
    <name type="common">Bacillus macerans</name>
    <dbReference type="NCBI Taxonomy" id="44252"/>
    <lineage>
        <taxon>Bacteria</taxon>
        <taxon>Bacillati</taxon>
        <taxon>Bacillota</taxon>
        <taxon>Bacilli</taxon>
        <taxon>Bacillales</taxon>
        <taxon>Paenibacillaceae</taxon>
        <taxon>Paenibacillus</taxon>
    </lineage>
</organism>
<keyword evidence="3" id="KW-1185">Reference proteome</keyword>
<dbReference type="Pfam" id="PF06108">
    <property type="entry name" value="DUF952"/>
    <property type="match status" value="1"/>
</dbReference>
<evidence type="ECO:0000313" key="4">
    <source>
        <dbReference type="Proteomes" id="UP000442469"/>
    </source>
</evidence>
<dbReference type="OrthoDB" id="5638018at2"/>
<dbReference type="PATRIC" id="fig|44252.3.peg.850"/>